<name>A0A9W8MFD9_9AGAR</name>
<protein>
    <recommendedName>
        <fullName evidence="1">F-box domain-containing protein</fullName>
    </recommendedName>
</protein>
<dbReference type="InterPro" id="IPR032675">
    <property type="entry name" value="LRR_dom_sf"/>
</dbReference>
<dbReference type="Pfam" id="PF12937">
    <property type="entry name" value="F-box-like"/>
    <property type="match status" value="1"/>
</dbReference>
<dbReference type="Proteomes" id="UP001140091">
    <property type="component" value="Unassembled WGS sequence"/>
</dbReference>
<feature type="domain" description="F-box" evidence="1">
    <location>
        <begin position="19"/>
        <end position="77"/>
    </location>
</feature>
<dbReference type="InterPro" id="IPR001810">
    <property type="entry name" value="F-box_dom"/>
</dbReference>
<organism evidence="2 3">
    <name type="scientific">Candolleomyces eurysporus</name>
    <dbReference type="NCBI Taxonomy" id="2828524"/>
    <lineage>
        <taxon>Eukaryota</taxon>
        <taxon>Fungi</taxon>
        <taxon>Dikarya</taxon>
        <taxon>Basidiomycota</taxon>
        <taxon>Agaricomycotina</taxon>
        <taxon>Agaricomycetes</taxon>
        <taxon>Agaricomycetidae</taxon>
        <taxon>Agaricales</taxon>
        <taxon>Agaricineae</taxon>
        <taxon>Psathyrellaceae</taxon>
        <taxon>Candolleomyces</taxon>
    </lineage>
</organism>
<evidence type="ECO:0000259" key="1">
    <source>
        <dbReference type="Pfam" id="PF12937"/>
    </source>
</evidence>
<evidence type="ECO:0000313" key="2">
    <source>
        <dbReference type="EMBL" id="KAJ2928581.1"/>
    </source>
</evidence>
<sequence>MDQQSDRSSQVQEQTASIFQLPPEILRAIFLLHQAQCRGRGHVYDGDNLEWIRLGHVCRYWRELSIDHTQLWTTIRIKELTEKVSSFLEIQLERTKGHVVDLEVFVPNTYGRNGSNDQLVDLIVSLVPRLRSLQLTSNADSVASDLLQKLRELPAPELESFSISVRCSVPDDIFNGEAPQLRRVELSHILALPSSDSVLLNRNDSLTHLELRSIVDFGSELRTPSWIHVHKLIQSQENTLKMLHIHSSLPDAPNLITRERPLLQLPQLTELSLGGTSRTVRAVLRAMRIPPTARVSLDLEMDFDLTEDPQVNATNNLGDDGEEGAPSPGQIDINFLDIFEALSTARSSTPLEFTHLKIQGRHEKMTSPIRLQGWTVGSQETGSPSSVTAPPHSYYKPYHILPVDPPPSLELSFELQNWEYLENEDQASRIATYFPLSTNSTSATTTDAGAGGTGGLPGVGFSRLRALDVGAAARHGGDLLVLPRVFWENVRGLMGPTVEMVRLQNLEVGEFVRVFKDDAAFPSLKALLLEGSQLKSAGNAFVDEIKRRDGSGRRLECLDFGIKCDFGTPEEEKEAFGVLEECVDDFNGYWRLVRQGNSNFWRLPSVEKPYPYRLSQ</sequence>
<accession>A0A9W8MFD9</accession>
<gene>
    <name evidence="2" type="ORF">H1R20_g8492</name>
</gene>
<dbReference type="Gene3D" id="3.80.10.10">
    <property type="entry name" value="Ribonuclease Inhibitor"/>
    <property type="match status" value="1"/>
</dbReference>
<feature type="non-terminal residue" evidence="2">
    <location>
        <position position="616"/>
    </location>
</feature>
<reference evidence="2" key="1">
    <citation type="submission" date="2022-06" db="EMBL/GenBank/DDBJ databases">
        <title>Genome Sequence of Candolleomyces eurysporus.</title>
        <authorList>
            <person name="Buettner E."/>
        </authorList>
    </citation>
    <scope>NUCLEOTIDE SEQUENCE</scope>
    <source>
        <strain evidence="2">VTCC 930004</strain>
    </source>
</reference>
<dbReference type="AlphaFoldDB" id="A0A9W8MFD9"/>
<evidence type="ECO:0000313" key="3">
    <source>
        <dbReference type="Proteomes" id="UP001140091"/>
    </source>
</evidence>
<comment type="caution">
    <text evidence="2">The sequence shown here is derived from an EMBL/GenBank/DDBJ whole genome shotgun (WGS) entry which is preliminary data.</text>
</comment>
<proteinExistence type="predicted"/>
<keyword evidence="3" id="KW-1185">Reference proteome</keyword>
<dbReference type="OrthoDB" id="2919144at2759"/>
<dbReference type="EMBL" id="JANBPK010000922">
    <property type="protein sequence ID" value="KAJ2928581.1"/>
    <property type="molecule type" value="Genomic_DNA"/>
</dbReference>